<dbReference type="EMBL" id="JAERWK010000001">
    <property type="protein sequence ID" value="MBM9465743.1"/>
    <property type="molecule type" value="Genomic_DNA"/>
</dbReference>
<evidence type="ECO:0000313" key="3">
    <source>
        <dbReference type="EMBL" id="MBM9465743.1"/>
    </source>
</evidence>
<reference evidence="3" key="1">
    <citation type="submission" date="2021-01" db="EMBL/GenBank/DDBJ databases">
        <title>YIM 132084 draft genome.</title>
        <authorList>
            <person name="An D."/>
        </authorList>
    </citation>
    <scope>NUCLEOTIDE SEQUENCE</scope>
    <source>
        <strain evidence="3">YIM 132084</strain>
    </source>
</reference>
<feature type="transmembrane region" description="Helical" evidence="1">
    <location>
        <begin position="79"/>
        <end position="99"/>
    </location>
</feature>
<comment type="caution">
    <text evidence="3">The sequence shown here is derived from an EMBL/GenBank/DDBJ whole genome shotgun (WGS) entry which is preliminary data.</text>
</comment>
<keyword evidence="4" id="KW-1185">Reference proteome</keyword>
<dbReference type="Pfam" id="PF13796">
    <property type="entry name" value="Sensor"/>
    <property type="match status" value="1"/>
</dbReference>
<protein>
    <submittedName>
        <fullName evidence="3">Sensor domain-containing protein</fullName>
    </submittedName>
</protein>
<keyword evidence="1" id="KW-0812">Transmembrane</keyword>
<evidence type="ECO:0000313" key="4">
    <source>
        <dbReference type="Proteomes" id="UP000663792"/>
    </source>
</evidence>
<feature type="domain" description="Putative sensor" evidence="2">
    <location>
        <begin position="53"/>
        <end position="238"/>
    </location>
</feature>
<dbReference type="AlphaFoldDB" id="A0A939BUP7"/>
<feature type="transmembrane region" description="Helical" evidence="1">
    <location>
        <begin position="205"/>
        <end position="227"/>
    </location>
</feature>
<dbReference type="Proteomes" id="UP000663792">
    <property type="component" value="Unassembled WGS sequence"/>
</dbReference>
<feature type="transmembrane region" description="Helical" evidence="1">
    <location>
        <begin position="47"/>
        <end position="73"/>
    </location>
</feature>
<dbReference type="InterPro" id="IPR025828">
    <property type="entry name" value="Put_sensor_dom"/>
</dbReference>
<dbReference type="RefSeq" id="WP_205258696.1">
    <property type="nucleotide sequence ID" value="NZ_JAERWK010000001.1"/>
</dbReference>
<sequence length="244" mass="25756">MTTHPFPAAGSAADPLHVSSGTGDQPVLGSLATTSGRPVSVGHGPGLAASVAFLLLGLPLGIVSFTLLVTLISVGVSTAIIWVGLPVLAAAVLVVRGLGRMERERVAGMLGVRLPEPVDRITGRTARQRWQQRLEDGSTWSSLAYLLLLFPLGIIQFTVVVTLWATGLGAITLPIWYRFLPEGAMHFPSDDEGHRWLTVDSWWSALPWSAAGVLVVAVAIVVTRGLVRGHVALARNLLAGRDGA</sequence>
<evidence type="ECO:0000256" key="1">
    <source>
        <dbReference type="SAM" id="Phobius"/>
    </source>
</evidence>
<keyword evidence="1" id="KW-0472">Membrane</keyword>
<name>A0A939BUP7_9ACTN</name>
<accession>A0A939BUP7</accession>
<proteinExistence type="predicted"/>
<keyword evidence="1" id="KW-1133">Transmembrane helix</keyword>
<evidence type="ECO:0000259" key="2">
    <source>
        <dbReference type="Pfam" id="PF13796"/>
    </source>
</evidence>
<feature type="transmembrane region" description="Helical" evidence="1">
    <location>
        <begin position="143"/>
        <end position="176"/>
    </location>
</feature>
<gene>
    <name evidence="3" type="ORF">JL106_00440</name>
</gene>
<organism evidence="3 4">
    <name type="scientific">Nakamurella leprariae</name>
    <dbReference type="NCBI Taxonomy" id="2803911"/>
    <lineage>
        <taxon>Bacteria</taxon>
        <taxon>Bacillati</taxon>
        <taxon>Actinomycetota</taxon>
        <taxon>Actinomycetes</taxon>
        <taxon>Nakamurellales</taxon>
        <taxon>Nakamurellaceae</taxon>
        <taxon>Nakamurella</taxon>
    </lineage>
</organism>